<evidence type="ECO:0000313" key="5">
    <source>
        <dbReference type="Proteomes" id="UP000234341"/>
    </source>
</evidence>
<feature type="binding site" evidence="3">
    <location>
        <position position="135"/>
    </location>
    <ligand>
        <name>a divalent metal cation</name>
        <dbReference type="ChEBI" id="CHEBI:60240"/>
    </ligand>
</feature>
<dbReference type="EMBL" id="PJRP01000024">
    <property type="protein sequence ID" value="PLP96692.1"/>
    <property type="molecule type" value="Genomic_DNA"/>
</dbReference>
<dbReference type="Proteomes" id="UP000234341">
    <property type="component" value="Unassembled WGS sequence"/>
</dbReference>
<reference evidence="4 5" key="1">
    <citation type="submission" date="2017-12" db="EMBL/GenBank/DDBJ databases">
        <title>Genome sequence of the active heterotrophic nitrifier-denitrifier, Cupriavidus pauculus UM1.</title>
        <authorList>
            <person name="Putonti C."/>
            <person name="Castignetti D."/>
        </authorList>
    </citation>
    <scope>NUCLEOTIDE SEQUENCE [LARGE SCALE GENOMIC DNA]</scope>
    <source>
        <strain evidence="4 5">UM1</strain>
    </source>
</reference>
<accession>A0A2N5C397</accession>
<dbReference type="AlphaFoldDB" id="A0A2N5C397"/>
<evidence type="ECO:0000256" key="2">
    <source>
        <dbReference type="ARBA" id="ARBA00022723"/>
    </source>
</evidence>
<dbReference type="InterPro" id="IPR007837">
    <property type="entry name" value="DinB"/>
</dbReference>
<keyword evidence="2 3" id="KW-0479">Metal-binding</keyword>
<dbReference type="Gene3D" id="1.20.120.450">
    <property type="entry name" value="dinb family like domain"/>
    <property type="match status" value="1"/>
</dbReference>
<name>A0A2N5C397_9BURK</name>
<dbReference type="PANTHER" id="PTHR37302">
    <property type="entry name" value="SLR1116 PROTEIN"/>
    <property type="match status" value="1"/>
</dbReference>
<dbReference type="SUPFAM" id="SSF109854">
    <property type="entry name" value="DinB/YfiT-like putative metalloenzymes"/>
    <property type="match status" value="1"/>
</dbReference>
<feature type="binding site" evidence="3">
    <location>
        <position position="131"/>
    </location>
    <ligand>
        <name>a divalent metal cation</name>
        <dbReference type="ChEBI" id="CHEBI:60240"/>
    </ligand>
</feature>
<gene>
    <name evidence="4" type="ORF">CYJ10_31295</name>
</gene>
<comment type="similarity">
    <text evidence="1">Belongs to the DinB family.</text>
</comment>
<dbReference type="RefSeq" id="WP_101685324.1">
    <property type="nucleotide sequence ID" value="NZ_PJRP01000024.1"/>
</dbReference>
<proteinExistence type="inferred from homology"/>
<sequence length="170" mass="19715">MTASPNLFLSLFRFKAWSQAELYTLLGQELSRLPDDAQREIMRLLCHIHVVDRIFQSHLTGTAHGFAAPNFPEIPPLDQLRPKVAELDQWYVDYVDQLPADRLTERIAFVFTDAQRGNMSREEILMHVLQHGGYHRGSIGRMLVEHGIAPPRETFTQFLHEREPQRRTQA</sequence>
<dbReference type="OrthoDB" id="9807509at2"/>
<dbReference type="Pfam" id="PF05163">
    <property type="entry name" value="DinB"/>
    <property type="match status" value="1"/>
</dbReference>
<dbReference type="GO" id="GO:0046872">
    <property type="term" value="F:metal ion binding"/>
    <property type="evidence" value="ECO:0007669"/>
    <property type="project" value="UniProtKB-KW"/>
</dbReference>
<dbReference type="PANTHER" id="PTHR37302:SF1">
    <property type="entry name" value="PROTEIN DINB"/>
    <property type="match status" value="1"/>
</dbReference>
<dbReference type="InterPro" id="IPR034660">
    <property type="entry name" value="DinB/YfiT-like"/>
</dbReference>
<evidence type="ECO:0000256" key="1">
    <source>
        <dbReference type="ARBA" id="ARBA00008635"/>
    </source>
</evidence>
<comment type="caution">
    <text evidence="4">The sequence shown here is derived from an EMBL/GenBank/DDBJ whole genome shotgun (WGS) entry which is preliminary data.</text>
</comment>
<evidence type="ECO:0000256" key="3">
    <source>
        <dbReference type="PIRSR" id="PIRSR607837-1"/>
    </source>
</evidence>
<organism evidence="4 5">
    <name type="scientific">Cupriavidus pauculus</name>
    <dbReference type="NCBI Taxonomy" id="82633"/>
    <lineage>
        <taxon>Bacteria</taxon>
        <taxon>Pseudomonadati</taxon>
        <taxon>Pseudomonadota</taxon>
        <taxon>Betaproteobacteria</taxon>
        <taxon>Burkholderiales</taxon>
        <taxon>Burkholderiaceae</taxon>
        <taxon>Cupriavidus</taxon>
    </lineage>
</organism>
<evidence type="ECO:0000313" key="4">
    <source>
        <dbReference type="EMBL" id="PLP96692.1"/>
    </source>
</evidence>
<feature type="binding site" evidence="3">
    <location>
        <position position="47"/>
    </location>
    <ligand>
        <name>a divalent metal cation</name>
        <dbReference type="ChEBI" id="CHEBI:60240"/>
    </ligand>
</feature>
<protein>
    <submittedName>
        <fullName evidence="4">Damage-inducible protein DinB</fullName>
    </submittedName>
</protein>